<gene>
    <name evidence="1" type="ORF">SEMRO_552_G164990.1</name>
</gene>
<keyword evidence="2" id="KW-1185">Reference proteome</keyword>
<dbReference type="EMBL" id="CAICTM010000551">
    <property type="protein sequence ID" value="CAB9512719.1"/>
    <property type="molecule type" value="Genomic_DNA"/>
</dbReference>
<dbReference type="Proteomes" id="UP001153069">
    <property type="component" value="Unassembled WGS sequence"/>
</dbReference>
<proteinExistence type="predicted"/>
<organism evidence="1 2">
    <name type="scientific">Seminavis robusta</name>
    <dbReference type="NCBI Taxonomy" id="568900"/>
    <lineage>
        <taxon>Eukaryota</taxon>
        <taxon>Sar</taxon>
        <taxon>Stramenopiles</taxon>
        <taxon>Ochrophyta</taxon>
        <taxon>Bacillariophyta</taxon>
        <taxon>Bacillariophyceae</taxon>
        <taxon>Bacillariophycidae</taxon>
        <taxon>Naviculales</taxon>
        <taxon>Naviculaceae</taxon>
        <taxon>Seminavis</taxon>
    </lineage>
</organism>
<comment type="caution">
    <text evidence="1">The sequence shown here is derived from an EMBL/GenBank/DDBJ whole genome shotgun (WGS) entry which is preliminary data.</text>
</comment>
<evidence type="ECO:0000313" key="2">
    <source>
        <dbReference type="Proteomes" id="UP001153069"/>
    </source>
</evidence>
<reference evidence="1" key="1">
    <citation type="submission" date="2020-06" db="EMBL/GenBank/DDBJ databases">
        <authorList>
            <consortium name="Plant Systems Biology data submission"/>
        </authorList>
    </citation>
    <scope>NUCLEOTIDE SEQUENCE</scope>
    <source>
        <strain evidence="1">D6</strain>
    </source>
</reference>
<protein>
    <submittedName>
        <fullName evidence="1">Uncharacterized protein</fullName>
    </submittedName>
</protein>
<name>A0A9N8E6K9_9STRA</name>
<sequence length="69" mass="7527">MATTTGLFRLDSTRLVTPFSHFFVFLTTTSSHTSTWFAAGQVDLWCGDGVVNDCMDKSECLARPAAGSY</sequence>
<evidence type="ECO:0000313" key="1">
    <source>
        <dbReference type="EMBL" id="CAB9512719.1"/>
    </source>
</evidence>
<accession>A0A9N8E6K9</accession>
<dbReference type="AlphaFoldDB" id="A0A9N8E6K9"/>